<dbReference type="Gene3D" id="3.30.1490.20">
    <property type="entry name" value="ATP-grasp fold, A domain"/>
    <property type="match status" value="1"/>
</dbReference>
<dbReference type="EMBL" id="CP116221">
    <property type="protein sequence ID" value="WCO01140.1"/>
    <property type="molecule type" value="Genomic_DNA"/>
</dbReference>
<dbReference type="SUPFAM" id="SSF56059">
    <property type="entry name" value="Glutathione synthetase ATP-binding domain-like"/>
    <property type="match status" value="1"/>
</dbReference>
<evidence type="ECO:0000313" key="3">
    <source>
        <dbReference type="Proteomes" id="UP001202717"/>
    </source>
</evidence>
<dbReference type="RefSeq" id="WP_249996896.1">
    <property type="nucleotide sequence ID" value="NZ_CP116221.1"/>
</dbReference>
<evidence type="ECO:0000259" key="1">
    <source>
        <dbReference type="PROSITE" id="PS00867"/>
    </source>
</evidence>
<keyword evidence="3" id="KW-1185">Reference proteome</keyword>
<dbReference type="Gene3D" id="3.40.50.20">
    <property type="match status" value="1"/>
</dbReference>
<dbReference type="Proteomes" id="UP001202717">
    <property type="component" value="Chromosome"/>
</dbReference>
<dbReference type="InterPro" id="IPR013815">
    <property type="entry name" value="ATP_grasp_subdomain_1"/>
</dbReference>
<gene>
    <name evidence="2" type="ORF">MUN68_013835</name>
</gene>
<reference evidence="2 3" key="1">
    <citation type="submission" date="2023-01" db="EMBL/GenBank/DDBJ databases">
        <title>Psychroserpens ponticola sp. nov., isolated from seawater.</title>
        <authorList>
            <person name="Kristyanto S."/>
            <person name="Jung J."/>
            <person name="Kim J.M."/>
            <person name="Jeon C.O."/>
        </authorList>
    </citation>
    <scope>NUCLEOTIDE SEQUENCE [LARGE SCALE GENOMIC DNA]</scope>
    <source>
        <strain evidence="2 3">MSW6</strain>
    </source>
</reference>
<accession>A0ABY7RZM1</accession>
<dbReference type="Gene3D" id="3.30.470.20">
    <property type="entry name" value="ATP-grasp fold, B domain"/>
    <property type="match status" value="1"/>
</dbReference>
<protein>
    <recommendedName>
        <fullName evidence="1">Carbamoyl phosphate synthase ATP-binding domain-containing protein</fullName>
    </recommendedName>
</protein>
<organism evidence="2 3">
    <name type="scientific">Psychroserpens ponticola</name>
    <dbReference type="NCBI Taxonomy" id="2932268"/>
    <lineage>
        <taxon>Bacteria</taxon>
        <taxon>Pseudomonadati</taxon>
        <taxon>Bacteroidota</taxon>
        <taxon>Flavobacteriia</taxon>
        <taxon>Flavobacteriales</taxon>
        <taxon>Flavobacteriaceae</taxon>
        <taxon>Psychroserpens</taxon>
    </lineage>
</organism>
<proteinExistence type="predicted"/>
<dbReference type="PROSITE" id="PS00867">
    <property type="entry name" value="CPSASE_2"/>
    <property type="match status" value="1"/>
</dbReference>
<sequence length="376" mass="44330">MGKNVVLIMSGYNNRAVVSFCRFCEKNDISFFIIAMGEDDIINFTEYSKYIILKRKSKALHLDDFLLYKNKIKEKHDIDKLVVLPSSEFLNRFLLDNLTELEENNFIVPLTDEKLYQEVSDKYSFCELCEKNDIRIPKEYRSIDEANIPFVAKPKQYFIDGKITNEKPVLIMNKGDYESFNQQKNKDDFYYQEFVGGDSFYLLYYFSKNGEYSVFSQKNLIQQDNGLSIIGAKSSDFHHNNIADKYADLFVKKGFVGLIMIEVKAFNDEVYMIEANPRLWGPSQLILDANMDLFYKFALDFGLINEEYNYSSIYKEDITYFWSGGIHQDLDNNNQPVFHQYDELSFFNEYQNWVQNDVYLKEDSISVYFSELKKDI</sequence>
<dbReference type="InterPro" id="IPR005479">
    <property type="entry name" value="CPAse_ATP-bd"/>
</dbReference>
<feature type="domain" description="Carbamoyl phosphate synthase ATP-binding" evidence="1">
    <location>
        <begin position="272"/>
        <end position="279"/>
    </location>
</feature>
<name>A0ABY7RZM1_9FLAO</name>
<evidence type="ECO:0000313" key="2">
    <source>
        <dbReference type="EMBL" id="WCO01140.1"/>
    </source>
</evidence>